<comment type="caution">
    <text evidence="1">The sequence shown here is derived from an EMBL/GenBank/DDBJ whole genome shotgun (WGS) entry which is preliminary data.</text>
</comment>
<dbReference type="EMBL" id="JAIWYP010000012">
    <property type="protein sequence ID" value="KAH3731001.1"/>
    <property type="molecule type" value="Genomic_DNA"/>
</dbReference>
<proteinExistence type="predicted"/>
<reference evidence="1" key="1">
    <citation type="journal article" date="2019" name="bioRxiv">
        <title>The Genome of the Zebra Mussel, Dreissena polymorpha: A Resource for Invasive Species Research.</title>
        <authorList>
            <person name="McCartney M.A."/>
            <person name="Auch B."/>
            <person name="Kono T."/>
            <person name="Mallez S."/>
            <person name="Zhang Y."/>
            <person name="Obille A."/>
            <person name="Becker A."/>
            <person name="Abrahante J.E."/>
            <person name="Garbe J."/>
            <person name="Badalamenti J.P."/>
            <person name="Herman A."/>
            <person name="Mangelson H."/>
            <person name="Liachko I."/>
            <person name="Sullivan S."/>
            <person name="Sone E.D."/>
            <person name="Koren S."/>
            <person name="Silverstein K.A.T."/>
            <person name="Beckman K.B."/>
            <person name="Gohl D.M."/>
        </authorList>
    </citation>
    <scope>NUCLEOTIDE SEQUENCE</scope>
    <source>
        <strain evidence="1">Duluth1</strain>
        <tissue evidence="1">Whole animal</tissue>
    </source>
</reference>
<gene>
    <name evidence="1" type="ORF">DPMN_057005</name>
</gene>
<evidence type="ECO:0000313" key="1">
    <source>
        <dbReference type="EMBL" id="KAH3731001.1"/>
    </source>
</evidence>
<evidence type="ECO:0000313" key="2">
    <source>
        <dbReference type="Proteomes" id="UP000828390"/>
    </source>
</evidence>
<accession>A0A9D4CVF5</accession>
<sequence>MGVSMADLRGSIYMRVFGNEMRYTNFHGLSDLLSGPQINIPELIIKLAEESDYSYR</sequence>
<protein>
    <submittedName>
        <fullName evidence="1">Uncharacterized protein</fullName>
    </submittedName>
</protein>
<reference evidence="1" key="2">
    <citation type="submission" date="2020-11" db="EMBL/GenBank/DDBJ databases">
        <authorList>
            <person name="McCartney M.A."/>
            <person name="Auch B."/>
            <person name="Kono T."/>
            <person name="Mallez S."/>
            <person name="Becker A."/>
            <person name="Gohl D.M."/>
            <person name="Silverstein K.A.T."/>
            <person name="Koren S."/>
            <person name="Bechman K.B."/>
            <person name="Herman A."/>
            <person name="Abrahante J.E."/>
            <person name="Garbe J."/>
        </authorList>
    </citation>
    <scope>NUCLEOTIDE SEQUENCE</scope>
    <source>
        <strain evidence="1">Duluth1</strain>
        <tissue evidence="1">Whole animal</tissue>
    </source>
</reference>
<dbReference type="AlphaFoldDB" id="A0A9D4CVF5"/>
<dbReference type="Proteomes" id="UP000828390">
    <property type="component" value="Unassembled WGS sequence"/>
</dbReference>
<keyword evidence="2" id="KW-1185">Reference proteome</keyword>
<organism evidence="1 2">
    <name type="scientific">Dreissena polymorpha</name>
    <name type="common">Zebra mussel</name>
    <name type="synonym">Mytilus polymorpha</name>
    <dbReference type="NCBI Taxonomy" id="45954"/>
    <lineage>
        <taxon>Eukaryota</taxon>
        <taxon>Metazoa</taxon>
        <taxon>Spiralia</taxon>
        <taxon>Lophotrochozoa</taxon>
        <taxon>Mollusca</taxon>
        <taxon>Bivalvia</taxon>
        <taxon>Autobranchia</taxon>
        <taxon>Heteroconchia</taxon>
        <taxon>Euheterodonta</taxon>
        <taxon>Imparidentia</taxon>
        <taxon>Neoheterodontei</taxon>
        <taxon>Myida</taxon>
        <taxon>Dreissenoidea</taxon>
        <taxon>Dreissenidae</taxon>
        <taxon>Dreissena</taxon>
    </lineage>
</organism>
<name>A0A9D4CVF5_DREPO</name>